<evidence type="ECO:0000313" key="2">
    <source>
        <dbReference type="EMBL" id="ODV78465.1"/>
    </source>
</evidence>
<dbReference type="GO" id="GO:0007023">
    <property type="term" value="P:post-chaperonin tubulin folding pathway"/>
    <property type="evidence" value="ECO:0007669"/>
    <property type="project" value="InterPro"/>
</dbReference>
<dbReference type="OrthoDB" id="10253476at2759"/>
<dbReference type="EMBL" id="KV453913">
    <property type="protein sequence ID" value="ODV78465.1"/>
    <property type="molecule type" value="Genomic_DNA"/>
</dbReference>
<dbReference type="PANTHER" id="PTHR12658">
    <property type="entry name" value="BETA-TUBULIN COFACTOR D"/>
    <property type="match status" value="1"/>
</dbReference>
<keyword evidence="3" id="KW-1185">Reference proteome</keyword>
<dbReference type="InterPro" id="IPR058033">
    <property type="entry name" value="ARM_TBCD_2nd"/>
</dbReference>
<reference evidence="3" key="1">
    <citation type="submission" date="2016-05" db="EMBL/GenBank/DDBJ databases">
        <title>Comparative genomics of biotechnologically important yeasts.</title>
        <authorList>
            <consortium name="DOE Joint Genome Institute"/>
            <person name="Riley R."/>
            <person name="Haridas S."/>
            <person name="Wolfe K.H."/>
            <person name="Lopes M.R."/>
            <person name="Hittinger C.T."/>
            <person name="Goker M."/>
            <person name="Salamov A."/>
            <person name="Wisecaver J."/>
            <person name="Long T.M."/>
            <person name="Aerts A.L."/>
            <person name="Barry K."/>
            <person name="Choi C."/>
            <person name="Clum A."/>
            <person name="Coughlan A.Y."/>
            <person name="Deshpande S."/>
            <person name="Douglass A.P."/>
            <person name="Hanson S.J."/>
            <person name="Klenk H.-P."/>
            <person name="Labutti K."/>
            <person name="Lapidus A."/>
            <person name="Lindquist E."/>
            <person name="Lipzen A."/>
            <person name="Meier-Kolthoff J.P."/>
            <person name="Ohm R.A."/>
            <person name="Otillar R.P."/>
            <person name="Pangilinan J."/>
            <person name="Peng Y."/>
            <person name="Rokas A."/>
            <person name="Rosa C.A."/>
            <person name="Scheuner C."/>
            <person name="Sibirny A.A."/>
            <person name="Slot J.C."/>
            <person name="Stielow J.B."/>
            <person name="Sun H."/>
            <person name="Kurtzman C.P."/>
            <person name="Blackwell M."/>
            <person name="Grigoriev I.V."/>
            <person name="Jeffries T.W."/>
        </authorList>
    </citation>
    <scope>NUCLEOTIDE SEQUENCE [LARGE SCALE GENOMIC DNA]</scope>
    <source>
        <strain evidence="3">NRRL Y-17324</strain>
    </source>
</reference>
<evidence type="ECO:0000313" key="3">
    <source>
        <dbReference type="Proteomes" id="UP000094285"/>
    </source>
</evidence>
<dbReference type="RefSeq" id="XP_020063587.1">
    <property type="nucleotide sequence ID" value="XM_020210108.1"/>
</dbReference>
<sequence length="1091" mass="126054">MDELQEFNVVKNERQLHDELGKLICDFGLLIKSDTSDRDKYEHSKSILNRIILGINEFEPSPKLLDSHLSFYIGSLTDLYFFINNQKKLADPIPYHYSGSFSHNIGEIIYNFSKIRGFKHVTNYFSSDVYLIPRLIELTKLLDNDNELFLCLIWLSNLVLVPFKLEHIESTLPVQLIGIAIENLSKHANASKNQLISLILLSRLLTRSDVIHNSNHLYEYFHIYVEPEWKSLDRLNGSVKLGHLITINKLLKRCPIEVIEPYLDTVYNLISIDLMNLRIQQESTQKHLNNLNVLYMIKILSKLSMVYVKRGNYQMTSTIINHLLSHIMNLMTTFDTSLRYAMAKSLAKLTKILSMTATNYQEQLISYMIGQLDLNLKPASSFVSCLIIDNDAVFIPKYHTILLYFGFTALENSFPVSLVPSLLSIIHKTLFMEQRRLSSVLGSQVRDSSCFVLWALCRIIKQDDFNALSMANPLMMETILFDLILIVIMDGELIIRRCGIAVIQEFVGRFGNLLFKQYIDDVFKVGEFIINFIELFASSNISSHQSSYLLIDEMIKLGFNKSLFIPKLLENVTNENLKFAIRKLSCTYLNLIMRMEGNFLNYEVKDHEEYGLEYILEKLLNLDIYFICVFLPDIDERSRSKYIGYLTERTLDFKFDYHHDTHEKAEGYLKWTNLQIKLGMSIENNWPIIFNILRLSPTPYLIEELIELFGHLDSSQLSQESIRKFQYYLRNNNQMLANVIFAYCFEDEEFEEFVGIMSASEVDCEIRTLMVNSLTHQQRKLPPGVGSQLVGLLDDYTLTKQGDVGSKIRYGVIQLIKHNFDQFYGLEKQIELKLVRLAGELIDKIRLEAMNLLLSMKGMSLLSNELSVSQYFAYLFKYYGEQILPLCEQDHEKQMSLLFWKGVTFSIGALAANATVLNESFAQLLVFLLDHSHPVVYQNFLTLLKVPQGVEVSARDQKSYVVVLNVFVKLFEANFQFPADFNYEALYIRCYNLQINTTNLTRIGLTLKIFHHMGELRDEVSVKCRKRIVALACGHKLGKVREMAGETMFEVINDLCPTSEAVGLLDTIEWGQSPLKLKQFKAKLEQILISI</sequence>
<proteinExistence type="predicted"/>
<dbReference type="STRING" id="984487.A0A1E4SG73"/>
<organism evidence="2 3">
    <name type="scientific">Suhomyces tanzawaensis NRRL Y-17324</name>
    <dbReference type="NCBI Taxonomy" id="984487"/>
    <lineage>
        <taxon>Eukaryota</taxon>
        <taxon>Fungi</taxon>
        <taxon>Dikarya</taxon>
        <taxon>Ascomycota</taxon>
        <taxon>Saccharomycotina</taxon>
        <taxon>Pichiomycetes</taxon>
        <taxon>Debaryomycetaceae</taxon>
        <taxon>Suhomyces</taxon>
    </lineage>
</organism>
<feature type="domain" description="Tubulin-folding cofactor D ARM repeats" evidence="1">
    <location>
        <begin position="419"/>
        <end position="513"/>
    </location>
</feature>
<dbReference type="Proteomes" id="UP000094285">
    <property type="component" value="Unassembled WGS sequence"/>
</dbReference>
<dbReference type="AlphaFoldDB" id="A0A1E4SG73"/>
<evidence type="ECO:0000259" key="1">
    <source>
        <dbReference type="Pfam" id="PF25767"/>
    </source>
</evidence>
<name>A0A1E4SG73_9ASCO</name>
<dbReference type="GO" id="GO:0005096">
    <property type="term" value="F:GTPase activator activity"/>
    <property type="evidence" value="ECO:0007669"/>
    <property type="project" value="InterPro"/>
</dbReference>
<dbReference type="Pfam" id="PF25767">
    <property type="entry name" value="ARM_TBCD_2nd"/>
    <property type="match status" value="1"/>
</dbReference>
<dbReference type="GO" id="GO:0048487">
    <property type="term" value="F:beta-tubulin binding"/>
    <property type="evidence" value="ECO:0007669"/>
    <property type="project" value="InterPro"/>
</dbReference>
<dbReference type="GO" id="GO:0007021">
    <property type="term" value="P:tubulin complex assembly"/>
    <property type="evidence" value="ECO:0007669"/>
    <property type="project" value="InterPro"/>
</dbReference>
<dbReference type="PANTHER" id="PTHR12658:SF0">
    <property type="entry name" value="TUBULIN-SPECIFIC CHAPERONE D"/>
    <property type="match status" value="1"/>
</dbReference>
<protein>
    <recommendedName>
        <fullName evidence="1">Tubulin-folding cofactor D ARM repeats domain-containing protein</fullName>
    </recommendedName>
</protein>
<dbReference type="Pfam" id="PF23579">
    <property type="entry name" value="ARM_TBCD"/>
    <property type="match status" value="1"/>
</dbReference>
<gene>
    <name evidence="2" type="ORF">CANTADRAFT_52660</name>
</gene>
<dbReference type="InterPro" id="IPR033162">
    <property type="entry name" value="TBCD"/>
</dbReference>
<accession>A0A1E4SG73</accession>
<dbReference type="GeneID" id="30984244"/>
<dbReference type="GO" id="GO:0000226">
    <property type="term" value="P:microtubule cytoskeleton organization"/>
    <property type="evidence" value="ECO:0007669"/>
    <property type="project" value="TreeGrafter"/>
</dbReference>